<comment type="caution">
    <text evidence="1">The sequence shown here is derived from an EMBL/GenBank/DDBJ whole genome shotgun (WGS) entry which is preliminary data.</text>
</comment>
<dbReference type="Proteomes" id="UP001241377">
    <property type="component" value="Unassembled WGS sequence"/>
</dbReference>
<evidence type="ECO:0000313" key="1">
    <source>
        <dbReference type="EMBL" id="KAJ9096104.1"/>
    </source>
</evidence>
<dbReference type="EMBL" id="JASBWR010000096">
    <property type="protein sequence ID" value="KAJ9096104.1"/>
    <property type="molecule type" value="Genomic_DNA"/>
</dbReference>
<keyword evidence="2" id="KW-1185">Reference proteome</keyword>
<evidence type="ECO:0000313" key="2">
    <source>
        <dbReference type="Proteomes" id="UP001241377"/>
    </source>
</evidence>
<proteinExistence type="predicted"/>
<accession>A0ACC2VAT8</accession>
<protein>
    <submittedName>
        <fullName evidence="1">Uncharacterized protein</fullName>
    </submittedName>
</protein>
<reference evidence="1" key="1">
    <citation type="submission" date="2023-04" db="EMBL/GenBank/DDBJ databases">
        <title>Draft Genome sequencing of Naganishia species isolated from polar environments using Oxford Nanopore Technology.</title>
        <authorList>
            <person name="Leo P."/>
            <person name="Venkateswaran K."/>
        </authorList>
    </citation>
    <scope>NUCLEOTIDE SEQUENCE</scope>
    <source>
        <strain evidence="1">MNA-CCFEE 5261</strain>
    </source>
</reference>
<sequence>MLERLIFYIYSRLVAKGVLPEVRDETLSKVLDPPRTKGRPPKNSLLDQYKAQHPDIAAVVKAKPQSTGVKANTYSSSLTTVEPLVSAETNGAEAAPPTTPATVPSLLPVPAQTPSQSNDGGSAAQGTAVQGVSPNSLPTPSRISHAAGQSRLIAPPPPLTFPQVEIPDKIRGLDDQDEINIEENAKARDELDKVLDKWPGPAENIPAEVNDEGNRIPGSGWWGDEYHGQLENWQQLAMEIIEKLRTYLDTE</sequence>
<organism evidence="1 2">
    <name type="scientific">Naganishia cerealis</name>
    <dbReference type="NCBI Taxonomy" id="610337"/>
    <lineage>
        <taxon>Eukaryota</taxon>
        <taxon>Fungi</taxon>
        <taxon>Dikarya</taxon>
        <taxon>Basidiomycota</taxon>
        <taxon>Agaricomycotina</taxon>
        <taxon>Tremellomycetes</taxon>
        <taxon>Filobasidiales</taxon>
        <taxon>Filobasidiaceae</taxon>
        <taxon>Naganishia</taxon>
    </lineage>
</organism>
<name>A0ACC2VAT8_9TREE</name>
<gene>
    <name evidence="1" type="ORF">QFC19_007330</name>
</gene>